<feature type="region of interest" description="Disordered" evidence="1">
    <location>
        <begin position="59"/>
        <end position="84"/>
    </location>
</feature>
<dbReference type="AlphaFoldDB" id="A0A0C3PU76"/>
<dbReference type="Proteomes" id="UP000053257">
    <property type="component" value="Unassembled WGS sequence"/>
</dbReference>
<accession>A0A0C3PU76</accession>
<protein>
    <submittedName>
        <fullName evidence="2">Uncharacterized protein</fullName>
    </submittedName>
</protein>
<organism evidence="2 3">
    <name type="scientific">Phlebiopsis gigantea (strain 11061_1 CR5-6)</name>
    <name type="common">White-rot fungus</name>
    <name type="synonym">Peniophora gigantea</name>
    <dbReference type="NCBI Taxonomy" id="745531"/>
    <lineage>
        <taxon>Eukaryota</taxon>
        <taxon>Fungi</taxon>
        <taxon>Dikarya</taxon>
        <taxon>Basidiomycota</taxon>
        <taxon>Agaricomycotina</taxon>
        <taxon>Agaricomycetes</taxon>
        <taxon>Polyporales</taxon>
        <taxon>Phanerochaetaceae</taxon>
        <taxon>Phlebiopsis</taxon>
    </lineage>
</organism>
<dbReference type="OrthoDB" id="5778525at2759"/>
<keyword evidence="3" id="KW-1185">Reference proteome</keyword>
<reference evidence="2 3" key="1">
    <citation type="journal article" date="2014" name="PLoS Genet.">
        <title>Analysis of the Phlebiopsis gigantea genome, transcriptome and secretome provides insight into its pioneer colonization strategies of wood.</title>
        <authorList>
            <person name="Hori C."/>
            <person name="Ishida T."/>
            <person name="Igarashi K."/>
            <person name="Samejima M."/>
            <person name="Suzuki H."/>
            <person name="Master E."/>
            <person name="Ferreira P."/>
            <person name="Ruiz-Duenas F.J."/>
            <person name="Held B."/>
            <person name="Canessa P."/>
            <person name="Larrondo L.F."/>
            <person name="Schmoll M."/>
            <person name="Druzhinina I.S."/>
            <person name="Kubicek C.P."/>
            <person name="Gaskell J.A."/>
            <person name="Kersten P."/>
            <person name="St John F."/>
            <person name="Glasner J."/>
            <person name="Sabat G."/>
            <person name="Splinter BonDurant S."/>
            <person name="Syed K."/>
            <person name="Yadav J."/>
            <person name="Mgbeahuruike A.C."/>
            <person name="Kovalchuk A."/>
            <person name="Asiegbu F.O."/>
            <person name="Lackner G."/>
            <person name="Hoffmeister D."/>
            <person name="Rencoret J."/>
            <person name="Gutierrez A."/>
            <person name="Sun H."/>
            <person name="Lindquist E."/>
            <person name="Barry K."/>
            <person name="Riley R."/>
            <person name="Grigoriev I.V."/>
            <person name="Henrissat B."/>
            <person name="Kues U."/>
            <person name="Berka R.M."/>
            <person name="Martinez A.T."/>
            <person name="Covert S.F."/>
            <person name="Blanchette R.A."/>
            <person name="Cullen D."/>
        </authorList>
    </citation>
    <scope>NUCLEOTIDE SEQUENCE [LARGE SCALE GENOMIC DNA]</scope>
    <source>
        <strain evidence="2 3">11061_1 CR5-6</strain>
    </source>
</reference>
<evidence type="ECO:0000313" key="3">
    <source>
        <dbReference type="Proteomes" id="UP000053257"/>
    </source>
</evidence>
<dbReference type="HOGENOM" id="CLU_2177075_0_0_1"/>
<dbReference type="EMBL" id="KN840448">
    <property type="protein sequence ID" value="KIP11203.1"/>
    <property type="molecule type" value="Genomic_DNA"/>
</dbReference>
<name>A0A0C3PU76_PHLG1</name>
<evidence type="ECO:0000313" key="2">
    <source>
        <dbReference type="EMBL" id="KIP11203.1"/>
    </source>
</evidence>
<evidence type="ECO:0000256" key="1">
    <source>
        <dbReference type="SAM" id="MobiDB-lite"/>
    </source>
</evidence>
<sequence>MALLTHSETLAFNGFLSAIDFGDSLEWSGVNPDTIPLAPAQGKEALAKATKDLMSLEPNLHAEAQQPHRPSPVELNAHWPSFHGDHAPQLGYTYGFNVQAAPSSSSRPPH</sequence>
<gene>
    <name evidence="2" type="ORF">PHLGIDRAFT_125083</name>
</gene>
<feature type="non-terminal residue" evidence="2">
    <location>
        <position position="110"/>
    </location>
</feature>
<proteinExistence type="predicted"/>